<evidence type="ECO:0000313" key="4">
    <source>
        <dbReference type="Ensembl" id="ENSORLP00015023326.1"/>
    </source>
</evidence>
<dbReference type="SMART" id="SM00099">
    <property type="entry name" value="btg1"/>
    <property type="match status" value="1"/>
</dbReference>
<dbReference type="Proteomes" id="UP000265200">
    <property type="component" value="Chromosome 16"/>
</dbReference>
<dbReference type="SUPFAM" id="SSF160696">
    <property type="entry name" value="BTG domain-like"/>
    <property type="match status" value="1"/>
</dbReference>
<feature type="region of interest" description="Disordered" evidence="2">
    <location>
        <begin position="122"/>
        <end position="175"/>
    </location>
</feature>
<comment type="similarity">
    <text evidence="1">Belongs to the BTG family.</text>
</comment>
<reference evidence="4" key="4">
    <citation type="submission" date="2025-09" db="UniProtKB">
        <authorList>
            <consortium name="Ensembl"/>
        </authorList>
    </citation>
    <scope>IDENTIFICATION</scope>
    <source>
        <strain evidence="4">HSOK</strain>
    </source>
</reference>
<dbReference type="AlphaFoldDB" id="A0A3P9ITU3"/>
<evidence type="ECO:0000313" key="5">
    <source>
        <dbReference type="Proteomes" id="UP000265200"/>
    </source>
</evidence>
<dbReference type="PANTHER" id="PTHR22978:SF12">
    <property type="entry name" value="MATERNAL B9.15 PROTEIN-LIKE ISOFORM X1"/>
    <property type="match status" value="1"/>
</dbReference>
<feature type="compositionally biased region" description="Polar residues" evidence="2">
    <location>
        <begin position="137"/>
        <end position="155"/>
    </location>
</feature>
<dbReference type="InterPro" id="IPR033332">
    <property type="entry name" value="BTG"/>
</dbReference>
<dbReference type="PROSITE" id="PS00960">
    <property type="entry name" value="BTG_1"/>
    <property type="match status" value="1"/>
</dbReference>
<sequence length="282" mass="31681">MIKEVKAGVDFLRRLAVARGKLEVAKAELFAEKLQKLLCDKYDDHWYPDCPSKGQAYRCIRINKGFPCDEVVLKACEESELTPSMLGLPPEITVWIDPMQVCARSGENSRPFTVACFDHNEENEDEEALNGDDPVNLDTSDYHSATSDCGSTASSDTEEEAKDGELDGEKDKEKQVKIKQDVEGNTYTITMVPNIRKWHEDGASRTRNFRKKIPANLQYVYHQTPVWPHYKKAAPVFLTTVYAPPAHPPPPQQVFGYYVLPQASPQFILPHAALPSWAAVKG</sequence>
<dbReference type="FunFam" id="3.90.640.90:FF:000002">
    <property type="entry name" value="BTG anti-proliferation factor 4"/>
    <property type="match status" value="1"/>
</dbReference>
<reference evidence="4" key="3">
    <citation type="submission" date="2025-08" db="UniProtKB">
        <authorList>
            <consortium name="Ensembl"/>
        </authorList>
    </citation>
    <scope>IDENTIFICATION</scope>
    <source>
        <strain evidence="4">HSOK</strain>
    </source>
</reference>
<reference key="1">
    <citation type="journal article" date="2007" name="Nature">
        <title>The medaka draft genome and insights into vertebrate genome evolution.</title>
        <authorList>
            <person name="Kasahara M."/>
            <person name="Naruse K."/>
            <person name="Sasaki S."/>
            <person name="Nakatani Y."/>
            <person name="Qu W."/>
            <person name="Ahsan B."/>
            <person name="Yamada T."/>
            <person name="Nagayasu Y."/>
            <person name="Doi K."/>
            <person name="Kasai Y."/>
            <person name="Jindo T."/>
            <person name="Kobayashi D."/>
            <person name="Shimada A."/>
            <person name="Toyoda A."/>
            <person name="Kuroki Y."/>
            <person name="Fujiyama A."/>
            <person name="Sasaki T."/>
            <person name="Shimizu A."/>
            <person name="Asakawa S."/>
            <person name="Shimizu N."/>
            <person name="Hashimoto S."/>
            <person name="Yang J."/>
            <person name="Lee Y."/>
            <person name="Matsushima K."/>
            <person name="Sugano S."/>
            <person name="Sakaizumi M."/>
            <person name="Narita T."/>
            <person name="Ohishi K."/>
            <person name="Haga S."/>
            <person name="Ohta F."/>
            <person name="Nomoto H."/>
            <person name="Nogata K."/>
            <person name="Morishita T."/>
            <person name="Endo T."/>
            <person name="Shin-I T."/>
            <person name="Takeda H."/>
            <person name="Morishita S."/>
            <person name="Kohara Y."/>
        </authorList>
    </citation>
    <scope>NUCLEOTIDE SEQUENCE [LARGE SCALE GENOMIC DNA]</scope>
    <source>
        <strain>Hd-rR</strain>
    </source>
</reference>
<name>A0A3P9ITU3_ORYLA</name>
<feature type="compositionally biased region" description="Basic and acidic residues" evidence="2">
    <location>
        <begin position="163"/>
        <end position="175"/>
    </location>
</feature>
<proteinExistence type="inferred from homology"/>
<reference evidence="4 5" key="2">
    <citation type="submission" date="2017-04" db="EMBL/GenBank/DDBJ databases">
        <title>CpG methylation of centromeres and impact of large insertions on vertebrate speciation.</title>
        <authorList>
            <person name="Ichikawa K."/>
            <person name="Yoshimura J."/>
            <person name="Morishita S."/>
        </authorList>
    </citation>
    <scope>NUCLEOTIDE SEQUENCE</scope>
    <source>
        <strain evidence="4 5">HSOK</strain>
    </source>
</reference>
<feature type="domain" description="Anti-proliferative protein" evidence="3">
    <location>
        <begin position="42"/>
        <end position="62"/>
    </location>
</feature>
<evidence type="ECO:0000256" key="1">
    <source>
        <dbReference type="ARBA" id="ARBA00007989"/>
    </source>
</evidence>
<dbReference type="Gene3D" id="3.90.640.90">
    <property type="entry name" value="Anti-proliferative protein, N-terminal domain"/>
    <property type="match status" value="1"/>
</dbReference>
<accession>A0A3P9ITU3</accession>
<dbReference type="PANTHER" id="PTHR22978">
    <property type="entry name" value="B-CELL TRANSLOCATION GENE"/>
    <property type="match status" value="1"/>
</dbReference>
<dbReference type="InterPro" id="IPR002087">
    <property type="entry name" value="Anti_prolifrtn"/>
</dbReference>
<evidence type="ECO:0000256" key="2">
    <source>
        <dbReference type="SAM" id="MobiDB-lite"/>
    </source>
</evidence>
<protein>
    <submittedName>
        <fullName evidence="4">Si:dkey-79d12.5</fullName>
    </submittedName>
</protein>
<evidence type="ECO:0000259" key="3">
    <source>
        <dbReference type="PROSITE" id="PS00960"/>
    </source>
</evidence>
<dbReference type="Pfam" id="PF07742">
    <property type="entry name" value="BTG"/>
    <property type="match status" value="1"/>
</dbReference>
<organism evidence="4 5">
    <name type="scientific">Oryzias latipes</name>
    <name type="common">Japanese rice fish</name>
    <name type="synonym">Japanese killifish</name>
    <dbReference type="NCBI Taxonomy" id="8090"/>
    <lineage>
        <taxon>Eukaryota</taxon>
        <taxon>Metazoa</taxon>
        <taxon>Chordata</taxon>
        <taxon>Craniata</taxon>
        <taxon>Vertebrata</taxon>
        <taxon>Euteleostomi</taxon>
        <taxon>Actinopterygii</taxon>
        <taxon>Neopterygii</taxon>
        <taxon>Teleostei</taxon>
        <taxon>Neoteleostei</taxon>
        <taxon>Acanthomorphata</taxon>
        <taxon>Ovalentaria</taxon>
        <taxon>Atherinomorphae</taxon>
        <taxon>Beloniformes</taxon>
        <taxon>Adrianichthyidae</taxon>
        <taxon>Oryziinae</taxon>
        <taxon>Oryzias</taxon>
    </lineage>
</organism>
<dbReference type="InterPro" id="IPR036054">
    <property type="entry name" value="BTG-like_sf"/>
</dbReference>
<dbReference type="Ensembl" id="ENSORLT00015010766.1">
    <property type="protein sequence ID" value="ENSORLP00015023326.1"/>
    <property type="gene ID" value="ENSORLG00015003229.1"/>
</dbReference>
<dbReference type="PRINTS" id="PR00310">
    <property type="entry name" value="ANTIPRLFBTG1"/>
</dbReference>